<sequence>MLRKNTAVLRQSKVLLGAMCLVLTACTLGISSPTEKSFTQQDDDMQKLKVLTKMDLEARNLTEQIDSLLQQQKELSEQEPEDFEQDPTSGKAETVAKGSRRCRKCLPPEQEKEKRLEMIKAQILTKLGMTQPPNITRKNLQNIPPLYDLINRYDIQVDVPFFQRDQPEPDVQEEDTATPDLAFAFAADDLSEQDTIPEKSILHFVFSEKVMNSHLRKAHLWLYLKSIKGLHNGGVTVYINQVVQGIESLSLLQYRVKHIDLRRHHGHWIKLDVRKVVSQWIHHPEDNLGLVVDIEDYKGNIASIANPSENDQESHRPFIQIEMKKPQAMRSKRDTDGLVCNLDTTEVRCCRYPLTVDFVEFKWDWIIAPQRYEANYCSGECPFVFLHRYPHTHLVQQIDPYGSIGPCCAPSKMSSISMLYFDDSSNIILGYLPGMMVKKCGCS</sequence>
<feature type="region of interest" description="Disordered" evidence="7">
    <location>
        <begin position="73"/>
        <end position="99"/>
    </location>
</feature>
<dbReference type="PANTHER" id="PTHR11848:SF262">
    <property type="entry name" value="LD29161P"/>
    <property type="match status" value="1"/>
</dbReference>
<protein>
    <submittedName>
        <fullName evidence="10">Growth/differentiation factor 8-like</fullName>
    </submittedName>
</protein>
<comment type="similarity">
    <text evidence="2 6">Belongs to the TGF-beta family.</text>
</comment>
<dbReference type="InterPro" id="IPR017948">
    <property type="entry name" value="TGFb_CS"/>
</dbReference>
<evidence type="ECO:0000256" key="5">
    <source>
        <dbReference type="ARBA" id="ARBA00023157"/>
    </source>
</evidence>
<organism evidence="9 10">
    <name type="scientific">Limulus polyphemus</name>
    <name type="common">Atlantic horseshoe crab</name>
    <dbReference type="NCBI Taxonomy" id="6850"/>
    <lineage>
        <taxon>Eukaryota</taxon>
        <taxon>Metazoa</taxon>
        <taxon>Ecdysozoa</taxon>
        <taxon>Arthropoda</taxon>
        <taxon>Chelicerata</taxon>
        <taxon>Merostomata</taxon>
        <taxon>Xiphosura</taxon>
        <taxon>Limulidae</taxon>
        <taxon>Limulus</taxon>
    </lineage>
</organism>
<evidence type="ECO:0000256" key="6">
    <source>
        <dbReference type="RuleBase" id="RU000354"/>
    </source>
</evidence>
<dbReference type="PROSITE" id="PS51362">
    <property type="entry name" value="TGF_BETA_2"/>
    <property type="match status" value="1"/>
</dbReference>
<keyword evidence="9" id="KW-1185">Reference proteome</keyword>
<dbReference type="SUPFAM" id="SSF57501">
    <property type="entry name" value="Cystine-knot cytokines"/>
    <property type="match status" value="1"/>
</dbReference>
<keyword evidence="4 6" id="KW-0339">Growth factor</keyword>
<evidence type="ECO:0000256" key="3">
    <source>
        <dbReference type="ARBA" id="ARBA00022525"/>
    </source>
</evidence>
<evidence type="ECO:0000313" key="10">
    <source>
        <dbReference type="RefSeq" id="XP_013773440.1"/>
    </source>
</evidence>
<dbReference type="PROSITE" id="PS00250">
    <property type="entry name" value="TGF_BETA_1"/>
    <property type="match status" value="1"/>
</dbReference>
<proteinExistence type="inferred from homology"/>
<dbReference type="CDD" id="cd13751">
    <property type="entry name" value="TGF_beta_GDF8_like"/>
    <property type="match status" value="1"/>
</dbReference>
<accession>A0ABM1B2G4</accession>
<dbReference type="SMART" id="SM00204">
    <property type="entry name" value="TGFB"/>
    <property type="match status" value="1"/>
</dbReference>
<evidence type="ECO:0000313" key="9">
    <source>
        <dbReference type="Proteomes" id="UP000694941"/>
    </source>
</evidence>
<dbReference type="InterPro" id="IPR001839">
    <property type="entry name" value="TGF-b_C"/>
</dbReference>
<dbReference type="InterPro" id="IPR001111">
    <property type="entry name" value="TGF-b_propeptide"/>
</dbReference>
<dbReference type="Pfam" id="PF00019">
    <property type="entry name" value="TGF_beta"/>
    <property type="match status" value="1"/>
</dbReference>
<dbReference type="Gene3D" id="2.10.90.10">
    <property type="entry name" value="Cystine-knot cytokines"/>
    <property type="match status" value="1"/>
</dbReference>
<keyword evidence="3" id="KW-0964">Secreted</keyword>
<reference evidence="10" key="1">
    <citation type="submission" date="2025-08" db="UniProtKB">
        <authorList>
            <consortium name="RefSeq"/>
        </authorList>
    </citation>
    <scope>IDENTIFICATION</scope>
    <source>
        <tissue evidence="10">Muscle</tissue>
    </source>
</reference>
<dbReference type="Gene3D" id="2.60.120.970">
    <property type="match status" value="1"/>
</dbReference>
<dbReference type="Pfam" id="PF00688">
    <property type="entry name" value="TGFb_propeptide"/>
    <property type="match status" value="1"/>
</dbReference>
<dbReference type="Proteomes" id="UP000694941">
    <property type="component" value="Unplaced"/>
</dbReference>
<evidence type="ECO:0000256" key="4">
    <source>
        <dbReference type="ARBA" id="ARBA00023030"/>
    </source>
</evidence>
<evidence type="ECO:0000259" key="8">
    <source>
        <dbReference type="PROSITE" id="PS51362"/>
    </source>
</evidence>
<comment type="subcellular location">
    <subcellularLocation>
        <location evidence="1">Secreted</location>
    </subcellularLocation>
</comment>
<dbReference type="InterPro" id="IPR029034">
    <property type="entry name" value="Cystine-knot_cytokine"/>
</dbReference>
<dbReference type="GeneID" id="106458466"/>
<feature type="domain" description="TGF-beta family profile" evidence="8">
    <location>
        <begin position="330"/>
        <end position="443"/>
    </location>
</feature>
<evidence type="ECO:0000256" key="7">
    <source>
        <dbReference type="SAM" id="MobiDB-lite"/>
    </source>
</evidence>
<dbReference type="PROSITE" id="PS51257">
    <property type="entry name" value="PROKAR_LIPOPROTEIN"/>
    <property type="match status" value="1"/>
</dbReference>
<evidence type="ECO:0000256" key="1">
    <source>
        <dbReference type="ARBA" id="ARBA00004613"/>
    </source>
</evidence>
<keyword evidence="5" id="KW-1015">Disulfide bond</keyword>
<dbReference type="InterPro" id="IPR015615">
    <property type="entry name" value="TGF-beta-rel"/>
</dbReference>
<evidence type="ECO:0000256" key="2">
    <source>
        <dbReference type="ARBA" id="ARBA00006656"/>
    </source>
</evidence>
<dbReference type="RefSeq" id="XP_013773440.1">
    <property type="nucleotide sequence ID" value="XM_013917986.2"/>
</dbReference>
<gene>
    <name evidence="10" type="primary">LOC106458466</name>
</gene>
<dbReference type="PANTHER" id="PTHR11848">
    <property type="entry name" value="TGF-BETA FAMILY"/>
    <property type="match status" value="1"/>
</dbReference>
<name>A0ABM1B2G4_LIMPO</name>